<dbReference type="Proteomes" id="UP000038010">
    <property type="component" value="Unassembled WGS sequence"/>
</dbReference>
<protein>
    <submittedName>
        <fullName evidence="2">Uncharacterized protein</fullName>
    </submittedName>
</protein>
<gene>
    <name evidence="2" type="ORF">AB675_2001</name>
</gene>
<organism evidence="2 3">
    <name type="scientific">Cyphellophora attinorum</name>
    <dbReference type="NCBI Taxonomy" id="1664694"/>
    <lineage>
        <taxon>Eukaryota</taxon>
        <taxon>Fungi</taxon>
        <taxon>Dikarya</taxon>
        <taxon>Ascomycota</taxon>
        <taxon>Pezizomycotina</taxon>
        <taxon>Eurotiomycetes</taxon>
        <taxon>Chaetothyriomycetidae</taxon>
        <taxon>Chaetothyriales</taxon>
        <taxon>Cyphellophoraceae</taxon>
        <taxon>Cyphellophora</taxon>
    </lineage>
</organism>
<keyword evidence="3" id="KW-1185">Reference proteome</keyword>
<reference evidence="2 3" key="1">
    <citation type="submission" date="2015-06" db="EMBL/GenBank/DDBJ databases">
        <title>Draft genome of the ant-associated black yeast Phialophora attae CBS 131958.</title>
        <authorList>
            <person name="Moreno L.F."/>
            <person name="Stielow B.J."/>
            <person name="de Hoog S."/>
            <person name="Vicente V.A."/>
            <person name="Weiss V.A."/>
            <person name="de Vries M."/>
            <person name="Cruz L.M."/>
            <person name="Souza E.M."/>
        </authorList>
    </citation>
    <scope>NUCLEOTIDE SEQUENCE [LARGE SCALE GENOMIC DNA]</scope>
    <source>
        <strain evidence="2 3">CBS 131958</strain>
    </source>
</reference>
<evidence type="ECO:0000313" key="3">
    <source>
        <dbReference type="Proteomes" id="UP000038010"/>
    </source>
</evidence>
<comment type="caution">
    <text evidence="2">The sequence shown here is derived from an EMBL/GenBank/DDBJ whole genome shotgun (WGS) entry which is preliminary data.</text>
</comment>
<dbReference type="AlphaFoldDB" id="A0A0N1P0V6"/>
<dbReference type="GeneID" id="28733817"/>
<feature type="region of interest" description="Disordered" evidence="1">
    <location>
        <begin position="56"/>
        <end position="97"/>
    </location>
</feature>
<dbReference type="EMBL" id="LFJN01000006">
    <property type="protein sequence ID" value="KPI42680.1"/>
    <property type="molecule type" value="Genomic_DNA"/>
</dbReference>
<dbReference type="RefSeq" id="XP_018002643.1">
    <property type="nucleotide sequence ID" value="XM_018141937.1"/>
</dbReference>
<feature type="compositionally biased region" description="Basic and acidic residues" evidence="1">
    <location>
        <begin position="57"/>
        <end position="72"/>
    </location>
</feature>
<proteinExistence type="predicted"/>
<evidence type="ECO:0000313" key="2">
    <source>
        <dbReference type="EMBL" id="KPI42680.1"/>
    </source>
</evidence>
<feature type="compositionally biased region" description="Basic and acidic residues" evidence="1">
    <location>
        <begin position="87"/>
        <end position="96"/>
    </location>
</feature>
<accession>A0A0N1P0V6</accession>
<evidence type="ECO:0000256" key="1">
    <source>
        <dbReference type="SAM" id="MobiDB-lite"/>
    </source>
</evidence>
<sequence length="561" mass="63047">MAAGAGYMRYRFVSQDPKASVRRQELEIAARRSHSARVVHKRHQACEALLARALKPSSEEEHELQPVEHRGNEQAPNVPAPTSTIEKGAKDTKVSHAPETTPQLGILARRLKGNSDPFAVYAIKVSPRINQALTFMRETVHPAIYYYPIFRRIYGHGGTSKQNNWLPAGLAKQGWDFASSSLQDEGLAFACIASYVVNLAEFLHTSTAFNASHLALAMITKSSEILRRRLMKRKADQPLDKLLISHVYWLLRANVYLTDSVAVESHGAMLSRAVIRGMADGSVDNLIFIHAATLDSDVSAVHMKRTWFDYSWFAKICAPLWAAVEPQLPPVPPHIFEAVHPNVTNPVIRGVFMQARQQSEYAERPPPDKAWGSRTQKSLAYSWFATVSLWGLGSAMKVYQDLRDVCGYGFASGTLEELTQAAIAIGLLFYVRAFGHVVLVNGVNLRDASHVLVPQMKMVISQIFERWTVKEMKQFKDAYLWLLYLGAFYEQLSLRKPAGVPEVWFQHRLVKCALEANKASWETLSPVLEQFLLVSWLEPHGSSWFDTLVDDVRPLAGLWAR</sequence>
<name>A0A0N1P0V6_9EURO</name>
<dbReference type="VEuPathDB" id="FungiDB:AB675_2001"/>
<dbReference type="OrthoDB" id="4130075at2759"/>